<dbReference type="InterPro" id="IPR052380">
    <property type="entry name" value="Viral_DNA_packaging_terminase"/>
</dbReference>
<evidence type="ECO:0000313" key="2">
    <source>
        <dbReference type="EMBL" id="QJA76584.1"/>
    </source>
</evidence>
<name>A0A6M3K3D4_9ZZZZ</name>
<dbReference type="EMBL" id="MT142930">
    <property type="protein sequence ID" value="QJA90691.1"/>
    <property type="molecule type" value="Genomic_DNA"/>
</dbReference>
<dbReference type="InterPro" id="IPR035412">
    <property type="entry name" value="Terminase_L_N"/>
</dbReference>
<organism evidence="2">
    <name type="scientific">viral metagenome</name>
    <dbReference type="NCBI Taxonomy" id="1070528"/>
    <lineage>
        <taxon>unclassified sequences</taxon>
        <taxon>metagenomes</taxon>
        <taxon>organismal metagenomes</taxon>
    </lineage>
</organism>
<reference evidence="2" key="1">
    <citation type="submission" date="2020-03" db="EMBL/GenBank/DDBJ databases">
        <title>The deep terrestrial virosphere.</title>
        <authorList>
            <person name="Holmfeldt K."/>
            <person name="Nilsson E."/>
            <person name="Simone D."/>
            <person name="Lopez-Fernandez M."/>
            <person name="Wu X."/>
            <person name="de Brujin I."/>
            <person name="Lundin D."/>
            <person name="Andersson A."/>
            <person name="Bertilsson S."/>
            <person name="Dopson M."/>
        </authorList>
    </citation>
    <scope>NUCLEOTIDE SEQUENCE</scope>
    <source>
        <strain evidence="2">MM415A01477</strain>
        <strain evidence="3">MM415B03612</strain>
        <strain evidence="4">TM448B02718</strain>
    </source>
</reference>
<dbReference type="Gene3D" id="3.40.50.300">
    <property type="entry name" value="P-loop containing nucleotide triphosphate hydrolases"/>
    <property type="match status" value="1"/>
</dbReference>
<dbReference type="EMBL" id="MT142233">
    <property type="protein sequence ID" value="QJA76584.1"/>
    <property type="molecule type" value="Genomic_DNA"/>
</dbReference>
<dbReference type="InterPro" id="IPR027417">
    <property type="entry name" value="P-loop_NTPase"/>
</dbReference>
<accession>A0A6M3K3D4</accession>
<dbReference type="PANTHER" id="PTHR39184:SF1">
    <property type="entry name" value="PBSX PHAGE TERMINASE LARGE SUBUNIT"/>
    <property type="match status" value="1"/>
</dbReference>
<dbReference type="PANTHER" id="PTHR39184">
    <property type="match status" value="1"/>
</dbReference>
<evidence type="ECO:0000259" key="1">
    <source>
        <dbReference type="Pfam" id="PF04466"/>
    </source>
</evidence>
<gene>
    <name evidence="2" type="ORF">MM415A01477_0003</name>
    <name evidence="3" type="ORF">MM415B03612_0012</name>
    <name evidence="4" type="ORF">TM448B02718_0011</name>
</gene>
<proteinExistence type="predicted"/>
<dbReference type="EMBL" id="MT144943">
    <property type="protein sequence ID" value="QJI01705.1"/>
    <property type="molecule type" value="Genomic_DNA"/>
</dbReference>
<protein>
    <submittedName>
        <fullName evidence="2">Putative terminase</fullName>
    </submittedName>
</protein>
<dbReference type="AlphaFoldDB" id="A0A6M3K3D4"/>
<evidence type="ECO:0000313" key="3">
    <source>
        <dbReference type="EMBL" id="QJA90691.1"/>
    </source>
</evidence>
<dbReference type="Pfam" id="PF04466">
    <property type="entry name" value="Terminase_3"/>
    <property type="match status" value="1"/>
</dbReference>
<feature type="domain" description="Phage terminase large subunit N-terminal" evidence="1">
    <location>
        <begin position="25"/>
        <end position="169"/>
    </location>
</feature>
<sequence length="179" mass="20387">MTTKEEIKPIGYTELFTLNKESKAKVVVNVGGAGSSKSHSLAQLFIYKLLNEENKVFGVCRRTFPALRMTSMGLIIDLLKEYGVYREVAHNKTANNYRYGSNIMWFFSIDESDKIKSTNFSYIWIEEANELDWESYIILKLRLRAPIKPGELNQIFISLNPSDSSSWIATKLCGVGQDV</sequence>
<evidence type="ECO:0000313" key="4">
    <source>
        <dbReference type="EMBL" id="QJI01705.1"/>
    </source>
</evidence>